<keyword evidence="1" id="KW-0472">Membrane</keyword>
<evidence type="ECO:0000256" key="1">
    <source>
        <dbReference type="SAM" id="Phobius"/>
    </source>
</evidence>
<sequence>MSDKPPLHSFSAICKSKPVYNYTITDQEIKSLQHNNKIDTFCNISAGFLIVMMVIIFVWMMNDDDDWKKIPAFCIGGVLLVLVASLDAKINLNSKEIWENVKQVSEVICEKK</sequence>
<feature type="transmembrane region" description="Helical" evidence="1">
    <location>
        <begin position="40"/>
        <end position="61"/>
    </location>
</feature>
<name>A0A336NFG3_BARGR</name>
<gene>
    <name evidence="2" type="ORF">NCTC12860_01635</name>
</gene>
<dbReference type="AlphaFoldDB" id="A0A336NFG3"/>
<reference evidence="2 3" key="1">
    <citation type="submission" date="2018-06" db="EMBL/GenBank/DDBJ databases">
        <authorList>
            <consortium name="Pathogen Informatics"/>
            <person name="Doyle S."/>
        </authorList>
    </citation>
    <scope>NUCLEOTIDE SEQUENCE [LARGE SCALE GENOMIC DNA]</scope>
    <source>
        <strain evidence="2 3">NCTC12860</strain>
    </source>
</reference>
<evidence type="ECO:0000313" key="3">
    <source>
        <dbReference type="Proteomes" id="UP000253846"/>
    </source>
</evidence>
<protein>
    <submittedName>
        <fullName evidence="2">Uncharacterized protein</fullName>
    </submittedName>
</protein>
<proteinExistence type="predicted"/>
<organism evidence="2 3">
    <name type="scientific">Bartonella grahamii</name>
    <dbReference type="NCBI Taxonomy" id="33045"/>
    <lineage>
        <taxon>Bacteria</taxon>
        <taxon>Pseudomonadati</taxon>
        <taxon>Pseudomonadota</taxon>
        <taxon>Alphaproteobacteria</taxon>
        <taxon>Hyphomicrobiales</taxon>
        <taxon>Bartonellaceae</taxon>
        <taxon>Bartonella</taxon>
    </lineage>
</organism>
<feature type="transmembrane region" description="Helical" evidence="1">
    <location>
        <begin position="67"/>
        <end position="86"/>
    </location>
</feature>
<keyword evidence="1" id="KW-0812">Transmembrane</keyword>
<accession>A0A336NFG3</accession>
<evidence type="ECO:0000313" key="2">
    <source>
        <dbReference type="EMBL" id="SSZ40486.1"/>
    </source>
</evidence>
<dbReference type="RefSeq" id="WP_026500638.1">
    <property type="nucleotide sequence ID" value="NZ_CACVBG010000030.1"/>
</dbReference>
<keyword evidence="1" id="KW-1133">Transmembrane helix</keyword>
<dbReference type="Proteomes" id="UP000253846">
    <property type="component" value="Unassembled WGS sequence"/>
</dbReference>
<dbReference type="EMBL" id="UFTD01000002">
    <property type="protein sequence ID" value="SSZ40486.1"/>
    <property type="molecule type" value="Genomic_DNA"/>
</dbReference>